<feature type="compositionally biased region" description="Polar residues" evidence="1">
    <location>
        <begin position="37"/>
        <end position="47"/>
    </location>
</feature>
<dbReference type="EMBL" id="GANP01002206">
    <property type="protein sequence ID" value="JAB82262.1"/>
    <property type="molecule type" value="mRNA"/>
</dbReference>
<accession>V5I016</accession>
<name>V5I016_IXORI</name>
<feature type="signal peptide" evidence="2">
    <location>
        <begin position="1"/>
        <end position="20"/>
    </location>
</feature>
<protein>
    <submittedName>
        <fullName evidence="3">Putative wip</fullName>
    </submittedName>
</protein>
<feature type="compositionally biased region" description="Low complexity" evidence="1">
    <location>
        <begin position="74"/>
        <end position="93"/>
    </location>
</feature>
<evidence type="ECO:0000313" key="3">
    <source>
        <dbReference type="EMBL" id="JAB82262.1"/>
    </source>
</evidence>
<sequence length="340" mass="34105">MAGILPKLILGVTLLLLALGAPIPDEPQSETAEEHSSGTNRLDSGSPSPDLLEPPGSNTVEFPAEDGAPVDIPSGESSSSDNSDSSDTSDGSSQEVPAENQGPATPDEAPSGEPEVPSEVPVEVTNESAGVTPEESAGAPPLPAEESLPQLPQAADGAAVPAGVIPQESAGALPLPAEGSLPPVPQAADGAVVPEDAPVVPAVAPGAGAPDLTVPRVFPLENPSGAQPFSPGHKLVHEQKTEGSQQDSFSEAEQAAAQASGASASGNAVKNVHGYSNEGGFRKTDGFSEQSENRYGSGNFQGSEGFDQTSSGHQGSFAVKSYGVHGNPSYADALKVGFVP</sequence>
<feature type="compositionally biased region" description="Low complexity" evidence="1">
    <location>
        <begin position="111"/>
        <end position="124"/>
    </location>
</feature>
<organism evidence="3">
    <name type="scientific">Ixodes ricinus</name>
    <name type="common">Common tick</name>
    <name type="synonym">Acarus ricinus</name>
    <dbReference type="NCBI Taxonomy" id="34613"/>
    <lineage>
        <taxon>Eukaryota</taxon>
        <taxon>Metazoa</taxon>
        <taxon>Ecdysozoa</taxon>
        <taxon>Arthropoda</taxon>
        <taxon>Chelicerata</taxon>
        <taxon>Arachnida</taxon>
        <taxon>Acari</taxon>
        <taxon>Parasitiformes</taxon>
        <taxon>Ixodida</taxon>
        <taxon>Ixodoidea</taxon>
        <taxon>Ixodidae</taxon>
        <taxon>Ixodinae</taxon>
        <taxon>Ixodes</taxon>
    </lineage>
</organism>
<feature type="compositionally biased region" description="Polar residues" evidence="1">
    <location>
        <begin position="287"/>
        <end position="314"/>
    </location>
</feature>
<proteinExistence type="evidence at transcript level"/>
<dbReference type="AlphaFoldDB" id="V5I016"/>
<feature type="compositionally biased region" description="Low complexity" evidence="1">
    <location>
        <begin position="244"/>
        <end position="268"/>
    </location>
</feature>
<evidence type="ECO:0000256" key="2">
    <source>
        <dbReference type="SAM" id="SignalP"/>
    </source>
</evidence>
<feature type="region of interest" description="Disordered" evidence="1">
    <location>
        <begin position="214"/>
        <end position="322"/>
    </location>
</feature>
<feature type="chain" id="PRO_5004736574" evidence="2">
    <location>
        <begin position="21"/>
        <end position="340"/>
    </location>
</feature>
<feature type="region of interest" description="Disordered" evidence="1">
    <location>
        <begin position="23"/>
        <end position="190"/>
    </location>
</feature>
<reference evidence="3" key="1">
    <citation type="journal article" date="2015" name="Sci. Rep.">
        <title>Tissue- and time-dependent transcription in Ixodes ricinus salivary glands and midguts when blood feeding on the vertebrate host.</title>
        <authorList>
            <person name="Kotsyfakis M."/>
            <person name="Schwarz A."/>
            <person name="Erhart J."/>
            <person name="Ribeiro J.M."/>
        </authorList>
    </citation>
    <scope>NUCLEOTIDE SEQUENCE</scope>
    <source>
        <tissue evidence="3">Salivary gland and midgut</tissue>
    </source>
</reference>
<keyword evidence="2" id="KW-0732">Signal</keyword>
<evidence type="ECO:0000256" key="1">
    <source>
        <dbReference type="SAM" id="MobiDB-lite"/>
    </source>
</evidence>